<evidence type="ECO:0000313" key="1">
    <source>
        <dbReference type="EMBL" id="VVC98353.1"/>
    </source>
</evidence>
<reference evidence="1 2" key="1">
    <citation type="submission" date="2017-07" db="EMBL/GenBank/DDBJ databases">
        <authorList>
            <person name="Talla V."/>
            <person name="Backstrom N."/>
        </authorList>
    </citation>
    <scope>NUCLEOTIDE SEQUENCE [LARGE SCALE GENOMIC DNA]</scope>
</reference>
<name>A0A5E4QMJ9_9NEOP</name>
<dbReference type="AlphaFoldDB" id="A0A5E4QMJ9"/>
<evidence type="ECO:0000313" key="2">
    <source>
        <dbReference type="Proteomes" id="UP000324832"/>
    </source>
</evidence>
<gene>
    <name evidence="1" type="ORF">LSINAPIS_LOCUS9443</name>
</gene>
<accession>A0A5E4QMJ9</accession>
<keyword evidence="2" id="KW-1185">Reference proteome</keyword>
<sequence length="146" mass="16604">MDLNMSVEPMDIDVSANSVCPMDLSFNEQCSMVKEEKTDEDFVKNLLSESILTEVKKPTYGSYTPVSGTGVGKTLTVSLILNEINLKSYYVKFDNLKENSLRKCIEFELGGENKINDRELNNIMKYFDVSVDGCKGVHNKMKYYKK</sequence>
<dbReference type="EMBL" id="FZQP02003501">
    <property type="protein sequence ID" value="VVC98353.1"/>
    <property type="molecule type" value="Genomic_DNA"/>
</dbReference>
<proteinExistence type="predicted"/>
<organism evidence="1 2">
    <name type="scientific">Leptidea sinapis</name>
    <dbReference type="NCBI Taxonomy" id="189913"/>
    <lineage>
        <taxon>Eukaryota</taxon>
        <taxon>Metazoa</taxon>
        <taxon>Ecdysozoa</taxon>
        <taxon>Arthropoda</taxon>
        <taxon>Hexapoda</taxon>
        <taxon>Insecta</taxon>
        <taxon>Pterygota</taxon>
        <taxon>Neoptera</taxon>
        <taxon>Endopterygota</taxon>
        <taxon>Lepidoptera</taxon>
        <taxon>Glossata</taxon>
        <taxon>Ditrysia</taxon>
        <taxon>Papilionoidea</taxon>
        <taxon>Pieridae</taxon>
        <taxon>Dismorphiinae</taxon>
        <taxon>Leptidea</taxon>
    </lineage>
</organism>
<protein>
    <submittedName>
        <fullName evidence="1">Uncharacterized protein</fullName>
    </submittedName>
</protein>
<dbReference type="Proteomes" id="UP000324832">
    <property type="component" value="Unassembled WGS sequence"/>
</dbReference>